<dbReference type="HOGENOM" id="CLU_460341_0_0_1"/>
<dbReference type="Pfam" id="PF18052">
    <property type="entry name" value="Rx_N"/>
    <property type="match status" value="1"/>
</dbReference>
<evidence type="ECO:0000313" key="9">
    <source>
        <dbReference type="EnsemblPlants" id="OMERI04G15630.1"/>
    </source>
</evidence>
<evidence type="ECO:0000256" key="1">
    <source>
        <dbReference type="ARBA" id="ARBA00008894"/>
    </source>
</evidence>
<dbReference type="Pfam" id="PF25019">
    <property type="entry name" value="LRR_R13L1-DRL21"/>
    <property type="match status" value="1"/>
</dbReference>
<dbReference type="InterPro" id="IPR056789">
    <property type="entry name" value="LRR_R13L1-DRL21"/>
</dbReference>
<dbReference type="EnsemblPlants" id="OMERI04G15630.1">
    <property type="protein sequence ID" value="OMERI04G15630.1"/>
    <property type="gene ID" value="OMERI04G15630"/>
</dbReference>
<dbReference type="PANTHER" id="PTHR47186">
    <property type="entry name" value="LEUCINE-RICH REPEAT-CONTAINING PROTEIN 57"/>
    <property type="match status" value="1"/>
</dbReference>
<reference evidence="9" key="1">
    <citation type="submission" date="2015-04" db="UniProtKB">
        <authorList>
            <consortium name="EnsemblPlants"/>
        </authorList>
    </citation>
    <scope>IDENTIFICATION</scope>
</reference>
<evidence type="ECO:0000256" key="3">
    <source>
        <dbReference type="ARBA" id="ARBA00022737"/>
    </source>
</evidence>
<name>A0A0E0DG45_9ORYZ</name>
<dbReference type="GO" id="GO:0000166">
    <property type="term" value="F:nucleotide binding"/>
    <property type="evidence" value="ECO:0007669"/>
    <property type="project" value="UniProtKB-KW"/>
</dbReference>
<dbReference type="STRING" id="40149.A0A0E0DG45"/>
<keyword evidence="6" id="KW-0175">Coiled coil</keyword>
<dbReference type="Gramene" id="OMERI04G15630.1">
    <property type="protein sequence ID" value="OMERI04G15630.1"/>
    <property type="gene ID" value="OMERI04G15630"/>
</dbReference>
<dbReference type="PANTHER" id="PTHR47186:SF3">
    <property type="entry name" value="OS09G0267800 PROTEIN"/>
    <property type="match status" value="1"/>
</dbReference>
<dbReference type="Gene3D" id="1.20.5.4130">
    <property type="match status" value="1"/>
</dbReference>
<protein>
    <submittedName>
        <fullName evidence="9">Uncharacterized protein</fullName>
    </submittedName>
</protein>
<organism evidence="9">
    <name type="scientific">Oryza meridionalis</name>
    <dbReference type="NCBI Taxonomy" id="40149"/>
    <lineage>
        <taxon>Eukaryota</taxon>
        <taxon>Viridiplantae</taxon>
        <taxon>Streptophyta</taxon>
        <taxon>Embryophyta</taxon>
        <taxon>Tracheophyta</taxon>
        <taxon>Spermatophyta</taxon>
        <taxon>Magnoliopsida</taxon>
        <taxon>Liliopsida</taxon>
        <taxon>Poales</taxon>
        <taxon>Poaceae</taxon>
        <taxon>BOP clade</taxon>
        <taxon>Oryzoideae</taxon>
        <taxon>Oryzeae</taxon>
        <taxon>Oryzinae</taxon>
        <taxon>Oryza</taxon>
    </lineage>
</organism>
<dbReference type="Proteomes" id="UP000008021">
    <property type="component" value="Chromosome 4"/>
</dbReference>
<evidence type="ECO:0000256" key="5">
    <source>
        <dbReference type="ARBA" id="ARBA00022821"/>
    </source>
</evidence>
<keyword evidence="5" id="KW-0611">Plant defense</keyword>
<proteinExistence type="inferred from homology"/>
<evidence type="ECO:0000256" key="6">
    <source>
        <dbReference type="SAM" id="Coils"/>
    </source>
</evidence>
<dbReference type="Gene3D" id="3.80.10.10">
    <property type="entry name" value="Ribonuclease Inhibitor"/>
    <property type="match status" value="1"/>
</dbReference>
<keyword evidence="2" id="KW-0433">Leucine-rich repeat</keyword>
<dbReference type="AlphaFoldDB" id="A0A0E0DG45"/>
<evidence type="ECO:0000259" key="8">
    <source>
        <dbReference type="Pfam" id="PF25019"/>
    </source>
</evidence>
<keyword evidence="10" id="KW-1185">Reference proteome</keyword>
<evidence type="ECO:0000259" key="7">
    <source>
        <dbReference type="Pfam" id="PF18052"/>
    </source>
</evidence>
<dbReference type="GO" id="GO:0006952">
    <property type="term" value="P:defense response"/>
    <property type="evidence" value="ECO:0007669"/>
    <property type="project" value="UniProtKB-KW"/>
</dbReference>
<feature type="domain" description="Disease resistance N-terminal" evidence="7">
    <location>
        <begin position="48"/>
        <end position="110"/>
    </location>
</feature>
<keyword evidence="4" id="KW-0547">Nucleotide-binding</keyword>
<evidence type="ECO:0000256" key="2">
    <source>
        <dbReference type="ARBA" id="ARBA00022614"/>
    </source>
</evidence>
<sequence>MARCGGERMVDELRDVLDDFAFRAKRLAAPLLQPFGRASEAVALNGAEMDGLRRRLRRIHAALRAAEERVVTDDFVRLWLRELEDLERMAEDVLEELEFEALRASRLERFKLQLLRSSAGKRKRELSSLFSSSPDRLNRKIGKIMERYNDLARDRDALRLRSSDGERRHAPFMEENVNGEARHLSLTPSETHSHEIGEFHASNNKYMNESQYPGLRTLLVVQRTKHDDGRKTSSIQKPSVLFKAFVCLRALDLSNTDMEGLPNSIGELIHLRYLSLENTKIKCLPESISSLFKLHTMNLKCCNYLSELPQGIKFLANLRHLELPRIDNWNVYMPCGISELTKLQTMHTIKFTSDLGSCGIVDLVNLDNLRGELCISGIENVSKEQNATEAIMKNKGELQKLVLQWSHNDSMFANDASSVLDSLQPHPALEELIITGFFGVKFPVWMGNQCSFKLSFLELKDCWNCKELPSLGLLPCLKHLSSTHSPASSTSRLTKELVQRVSGCEVLPFQNPSVQDSQKTWTFLRCAGQILECNVVACTDLTFGQTNVHSSEEEIGNGVIFHIGQDEAVELVSCKPVWVQIGQPEEVEIICID</sequence>
<accession>A0A0E0DG45</accession>
<keyword evidence="3" id="KW-0677">Repeat</keyword>
<reference evidence="9" key="2">
    <citation type="submission" date="2018-05" db="EMBL/GenBank/DDBJ databases">
        <title>OmerRS3 (Oryza meridionalis Reference Sequence Version 3).</title>
        <authorList>
            <person name="Zhang J."/>
            <person name="Kudrna D."/>
            <person name="Lee S."/>
            <person name="Talag J."/>
            <person name="Welchert J."/>
            <person name="Wing R.A."/>
        </authorList>
    </citation>
    <scope>NUCLEOTIDE SEQUENCE [LARGE SCALE GENOMIC DNA]</scope>
    <source>
        <strain evidence="9">cv. OR44</strain>
    </source>
</reference>
<evidence type="ECO:0000313" key="10">
    <source>
        <dbReference type="Proteomes" id="UP000008021"/>
    </source>
</evidence>
<dbReference type="InterPro" id="IPR041118">
    <property type="entry name" value="Rx_N"/>
</dbReference>
<evidence type="ECO:0000256" key="4">
    <source>
        <dbReference type="ARBA" id="ARBA00022741"/>
    </source>
</evidence>
<dbReference type="eggNOG" id="KOG4658">
    <property type="taxonomic scope" value="Eukaryota"/>
</dbReference>
<dbReference type="InterPro" id="IPR032675">
    <property type="entry name" value="LRR_dom_sf"/>
</dbReference>
<comment type="similarity">
    <text evidence="1">Belongs to the disease resistance NB-LRR family.</text>
</comment>
<feature type="domain" description="R13L1/DRL21-like LRR repeat region" evidence="8">
    <location>
        <begin position="361"/>
        <end position="482"/>
    </location>
</feature>
<feature type="coiled-coil region" evidence="6">
    <location>
        <begin position="49"/>
        <end position="103"/>
    </location>
</feature>
<dbReference type="SUPFAM" id="SSF52047">
    <property type="entry name" value="RNI-like"/>
    <property type="match status" value="1"/>
</dbReference>